<keyword evidence="2" id="KW-1185">Reference proteome</keyword>
<evidence type="ECO:0000313" key="2">
    <source>
        <dbReference type="Proteomes" id="UP000714420"/>
    </source>
</evidence>
<reference evidence="1 2" key="1">
    <citation type="submission" date="2020-05" db="EMBL/GenBank/DDBJ databases">
        <title>Distinct polysaccharide utilization as determinants for interspecies competition between intestinal Prevotella spp.</title>
        <authorList>
            <person name="Galvez E.J.C."/>
            <person name="Iljazovic A."/>
            <person name="Strowig T."/>
        </authorList>
    </citation>
    <scope>NUCLEOTIDE SEQUENCE [LARGE SCALE GENOMIC DNA]</scope>
    <source>
        <strain evidence="1 2">PMUR</strain>
    </source>
</reference>
<dbReference type="Proteomes" id="UP000714420">
    <property type="component" value="Unassembled WGS sequence"/>
</dbReference>
<evidence type="ECO:0000313" key="1">
    <source>
        <dbReference type="EMBL" id="NPD91696.1"/>
    </source>
</evidence>
<name>A0ABX2AKI0_9BACT</name>
<dbReference type="EMBL" id="JABKKF010000003">
    <property type="protein sequence ID" value="NPD91696.1"/>
    <property type="molecule type" value="Genomic_DNA"/>
</dbReference>
<proteinExistence type="predicted"/>
<organism evidence="1 2">
    <name type="scientific">Xylanibacter muris</name>
    <dbReference type="NCBI Taxonomy" id="2736290"/>
    <lineage>
        <taxon>Bacteria</taxon>
        <taxon>Pseudomonadati</taxon>
        <taxon>Bacteroidota</taxon>
        <taxon>Bacteroidia</taxon>
        <taxon>Bacteroidales</taxon>
        <taxon>Prevotellaceae</taxon>
        <taxon>Xylanibacter</taxon>
    </lineage>
</organism>
<sequence length="94" mass="10937">MKYTKEQVSEWKRKHGEVFELSVEGKSCILRRPNRKDLSYVSVVKDPIQMSETLLKQLWVAGDMEIQEDDALFLAVIPKMEEVIKVKESAIKKL</sequence>
<accession>A0ABX2AKI0</accession>
<gene>
    <name evidence="1" type="ORF">HPS56_04900</name>
</gene>
<dbReference type="RefSeq" id="WP_172274774.1">
    <property type="nucleotide sequence ID" value="NZ_CASGMU010000005.1"/>
</dbReference>
<comment type="caution">
    <text evidence="1">The sequence shown here is derived from an EMBL/GenBank/DDBJ whole genome shotgun (WGS) entry which is preliminary data.</text>
</comment>
<protein>
    <submittedName>
        <fullName evidence="1">Uncharacterized protein</fullName>
    </submittedName>
</protein>
<dbReference type="Gene3D" id="3.30.2220.10">
    <property type="entry name" value="rbstp2171"/>
    <property type="match status" value="1"/>
</dbReference>